<proteinExistence type="predicted"/>
<comment type="cofactor">
    <cofactor evidence="1">
        <name>Zn(2+)</name>
        <dbReference type="ChEBI" id="CHEBI:29105"/>
    </cofactor>
</comment>
<dbReference type="GO" id="GO:0046872">
    <property type="term" value="F:metal ion binding"/>
    <property type="evidence" value="ECO:0007669"/>
    <property type="project" value="UniProtKB-KW"/>
</dbReference>
<protein>
    <submittedName>
        <fullName evidence="6">Amidohydrolase</fullName>
    </submittedName>
</protein>
<feature type="domain" description="Amidohydrolase-related" evidence="5">
    <location>
        <begin position="83"/>
        <end position="434"/>
    </location>
</feature>
<dbReference type="SUPFAM" id="SSF51556">
    <property type="entry name" value="Metallo-dependent hydrolases"/>
    <property type="match status" value="1"/>
</dbReference>
<evidence type="ECO:0000256" key="4">
    <source>
        <dbReference type="ARBA" id="ARBA00022833"/>
    </source>
</evidence>
<evidence type="ECO:0000259" key="5">
    <source>
        <dbReference type="Pfam" id="PF01979"/>
    </source>
</evidence>
<dbReference type="InterPro" id="IPR006680">
    <property type="entry name" value="Amidohydro-rel"/>
</dbReference>
<dbReference type="InterPro" id="IPR011059">
    <property type="entry name" value="Metal-dep_hydrolase_composite"/>
</dbReference>
<dbReference type="Gene3D" id="2.30.40.10">
    <property type="entry name" value="Urease, subunit C, domain 1"/>
    <property type="match status" value="1"/>
</dbReference>
<keyword evidence="3 6" id="KW-0378">Hydrolase</keyword>
<dbReference type="Pfam" id="PF01979">
    <property type="entry name" value="Amidohydro_1"/>
    <property type="match status" value="1"/>
</dbReference>
<reference evidence="6 7" key="1">
    <citation type="submission" date="2020-01" db="EMBL/GenBank/DDBJ databases">
        <authorList>
            <consortium name="DOE Joint Genome Institute"/>
            <person name="Haridas S."/>
            <person name="Albert R."/>
            <person name="Binder M."/>
            <person name="Bloem J."/>
            <person name="Labutti K."/>
            <person name="Salamov A."/>
            <person name="Andreopoulos B."/>
            <person name="Baker S.E."/>
            <person name="Barry K."/>
            <person name="Bills G."/>
            <person name="Bluhm B.H."/>
            <person name="Cannon C."/>
            <person name="Castanera R."/>
            <person name="Culley D.E."/>
            <person name="Daum C."/>
            <person name="Ezra D."/>
            <person name="Gonzalez J.B."/>
            <person name="Henrissat B."/>
            <person name="Kuo A."/>
            <person name="Liang C."/>
            <person name="Lipzen A."/>
            <person name="Lutzoni F."/>
            <person name="Magnuson J."/>
            <person name="Mondo S."/>
            <person name="Nolan M."/>
            <person name="Ohm R."/>
            <person name="Pangilinan J."/>
            <person name="Park H.-J.H."/>
            <person name="Ramirez L."/>
            <person name="Alfaro M."/>
            <person name="Sun H."/>
            <person name="Tritt A."/>
            <person name="Yoshinaga Y."/>
            <person name="Zwiers L.-H.L."/>
            <person name="Turgeon B.G."/>
            <person name="Goodwin S.B."/>
            <person name="Spatafora J.W."/>
            <person name="Crous P.W."/>
            <person name="Grigoriev I.V."/>
        </authorList>
    </citation>
    <scope>NUCLEOTIDE SEQUENCE [LARGE SCALE GENOMIC DNA]</scope>
    <source>
        <strain evidence="6 7">CBS 611.86</strain>
    </source>
</reference>
<dbReference type="AlphaFoldDB" id="A0A7C8IBP3"/>
<evidence type="ECO:0000256" key="3">
    <source>
        <dbReference type="ARBA" id="ARBA00022801"/>
    </source>
</evidence>
<dbReference type="GO" id="GO:0005829">
    <property type="term" value="C:cytosol"/>
    <property type="evidence" value="ECO:0007669"/>
    <property type="project" value="TreeGrafter"/>
</dbReference>
<evidence type="ECO:0000256" key="1">
    <source>
        <dbReference type="ARBA" id="ARBA00001947"/>
    </source>
</evidence>
<dbReference type="SUPFAM" id="SSF51338">
    <property type="entry name" value="Composite domain of metallo-dependent hydrolases"/>
    <property type="match status" value="1"/>
</dbReference>
<dbReference type="GO" id="GO:0019239">
    <property type="term" value="F:deaminase activity"/>
    <property type="evidence" value="ECO:0007669"/>
    <property type="project" value="TreeGrafter"/>
</dbReference>
<evidence type="ECO:0000256" key="2">
    <source>
        <dbReference type="ARBA" id="ARBA00022723"/>
    </source>
</evidence>
<dbReference type="InterPro" id="IPR051607">
    <property type="entry name" value="Metallo-dep_hydrolases"/>
</dbReference>
<comment type="caution">
    <text evidence="6">The sequence shown here is derived from an EMBL/GenBank/DDBJ whole genome shotgun (WGS) entry which is preliminary data.</text>
</comment>
<dbReference type="PANTHER" id="PTHR11271:SF37">
    <property type="entry name" value="FAMILY PROTEIN, PUTATIVE (AFU_ORTHOLOGUE AFUA_4G00460)-RELATED"/>
    <property type="match status" value="1"/>
</dbReference>
<dbReference type="Proteomes" id="UP000481861">
    <property type="component" value="Unassembled WGS sequence"/>
</dbReference>
<name>A0A7C8IBP3_9PLEO</name>
<sequence>MYDPNIALIVAIFFTQVVKIVANNKLFTGGTIISYDESTKLPKVIRDGALLIQDDRIHEIFDLAPSNGTFPHDTEVIDCKNKIITPGFIDTHRHGWQTVFKTTGSNTTLSDYFSRYSSSVAQPLFTPEDVYISQKVGILEALNAGTTTILDHAHHTWTREHAVAGYNASIDSGARVYFAYTFQNVTGFTIQDQLKHWRELDAGKTSNLTSLVMSYDDFTANPYGKDTQDLVELAKEAEIEVFTSHHVAGPWNFGNAPEDLHNAGILNTSTAVVLGHATFITPYSASLLRATNQHISITPESEMHYGMLHPTAHLIADQASIGTDTPFAFSTDVLTQTRLWLQSTRQTMYSNSLDRWQIPNSNPVSVAQAFLLATRNGGLALGRKDLGVITKGAKADLLVWDGRSPSLLGWADPIAAVILHASIGDIDHVLVDGGFVKRDKKLLSGGYDDDVARFLDAARRIQQKLRETPLVPQVGMYVGGFPYGEQYQVDVQRGEGNGYGPSYV</sequence>
<keyword evidence="4" id="KW-0862">Zinc</keyword>
<accession>A0A7C8IBP3</accession>
<gene>
    <name evidence="6" type="ORF">BDV95DRAFT_677746</name>
</gene>
<keyword evidence="2" id="KW-0479">Metal-binding</keyword>
<dbReference type="PANTHER" id="PTHR11271">
    <property type="entry name" value="GUANINE DEAMINASE"/>
    <property type="match status" value="1"/>
</dbReference>
<dbReference type="OrthoDB" id="194468at2759"/>
<organism evidence="6 7">
    <name type="scientific">Massariosphaeria phaeospora</name>
    <dbReference type="NCBI Taxonomy" id="100035"/>
    <lineage>
        <taxon>Eukaryota</taxon>
        <taxon>Fungi</taxon>
        <taxon>Dikarya</taxon>
        <taxon>Ascomycota</taxon>
        <taxon>Pezizomycotina</taxon>
        <taxon>Dothideomycetes</taxon>
        <taxon>Pleosporomycetidae</taxon>
        <taxon>Pleosporales</taxon>
        <taxon>Pleosporales incertae sedis</taxon>
        <taxon>Massariosphaeria</taxon>
    </lineage>
</organism>
<evidence type="ECO:0000313" key="6">
    <source>
        <dbReference type="EMBL" id="KAF2870090.1"/>
    </source>
</evidence>
<dbReference type="Gene3D" id="3.20.20.140">
    <property type="entry name" value="Metal-dependent hydrolases"/>
    <property type="match status" value="1"/>
</dbReference>
<dbReference type="EMBL" id="JAADJZ010000014">
    <property type="protein sequence ID" value="KAF2870090.1"/>
    <property type="molecule type" value="Genomic_DNA"/>
</dbReference>
<dbReference type="InterPro" id="IPR032466">
    <property type="entry name" value="Metal_Hydrolase"/>
</dbReference>
<evidence type="ECO:0000313" key="7">
    <source>
        <dbReference type="Proteomes" id="UP000481861"/>
    </source>
</evidence>
<keyword evidence="7" id="KW-1185">Reference proteome</keyword>